<gene>
    <name evidence="1" type="ORF">ACCO45_009793</name>
</gene>
<dbReference type="EMBL" id="JBGNUJ010000008">
    <property type="protein sequence ID" value="KAL3956947.1"/>
    <property type="molecule type" value="Genomic_DNA"/>
</dbReference>
<evidence type="ECO:0000313" key="2">
    <source>
        <dbReference type="Proteomes" id="UP001638806"/>
    </source>
</evidence>
<keyword evidence="2" id="KW-1185">Reference proteome</keyword>
<protein>
    <submittedName>
        <fullName evidence="1">Uncharacterized protein</fullName>
    </submittedName>
</protein>
<proteinExistence type="predicted"/>
<accession>A0ACC4DKP8</accession>
<evidence type="ECO:0000313" key="1">
    <source>
        <dbReference type="EMBL" id="KAL3956947.1"/>
    </source>
</evidence>
<sequence length="81" mass="8485">MREGICSAYSIKPSPTITGNLASALHACSNKNAESGATTRRPLLLGHIAWIVPPQTALQGPRSNKSQTAIEAQGNQGDNSE</sequence>
<comment type="caution">
    <text evidence="1">The sequence shown here is derived from an EMBL/GenBank/DDBJ whole genome shotgun (WGS) entry which is preliminary data.</text>
</comment>
<reference evidence="1" key="1">
    <citation type="submission" date="2024-12" db="EMBL/GenBank/DDBJ databases">
        <title>Comparative genomics and development of molecular markers within Purpureocillium lilacinum and among Purpureocillium species.</title>
        <authorList>
            <person name="Yeh Z.-Y."/>
            <person name="Ni N.-T."/>
            <person name="Lo P.-H."/>
            <person name="Mushyakhwo K."/>
            <person name="Lin C.-F."/>
            <person name="Nai Y.-S."/>
        </authorList>
    </citation>
    <scope>NUCLEOTIDE SEQUENCE</scope>
    <source>
        <strain evidence="1">NCHU-NPUST-175</strain>
    </source>
</reference>
<organism evidence="1 2">
    <name type="scientific">Purpureocillium lilacinum</name>
    <name type="common">Paecilomyces lilacinus</name>
    <dbReference type="NCBI Taxonomy" id="33203"/>
    <lineage>
        <taxon>Eukaryota</taxon>
        <taxon>Fungi</taxon>
        <taxon>Dikarya</taxon>
        <taxon>Ascomycota</taxon>
        <taxon>Pezizomycotina</taxon>
        <taxon>Sordariomycetes</taxon>
        <taxon>Hypocreomycetidae</taxon>
        <taxon>Hypocreales</taxon>
        <taxon>Ophiocordycipitaceae</taxon>
        <taxon>Purpureocillium</taxon>
    </lineage>
</organism>
<name>A0ACC4DKP8_PURLI</name>
<dbReference type="Proteomes" id="UP001638806">
    <property type="component" value="Unassembled WGS sequence"/>
</dbReference>